<feature type="transmembrane region" description="Helical" evidence="1">
    <location>
        <begin position="82"/>
        <end position="99"/>
    </location>
</feature>
<dbReference type="Proteomes" id="UP000319716">
    <property type="component" value="Unassembled WGS sequence"/>
</dbReference>
<proteinExistence type="predicted"/>
<dbReference type="AlphaFoldDB" id="A0A4Y1Z9P8"/>
<gene>
    <name evidence="2" type="ORF">NBRC111894_1323</name>
</gene>
<evidence type="ECO:0000256" key="1">
    <source>
        <dbReference type="SAM" id="Phobius"/>
    </source>
</evidence>
<sequence>MKRRQVNAKLNFWGQTVIFHKQPIVIAWWSAAFPGLGHMLLDLHLKGFILFLFEIIINYHANLNLAMVDTFIGEFDKAKLDLNAQWALIYIPFYFFSIWDSYHSAININEQEALVQKSAVHVPMLTIHTFGINYLDKKMPWVGAAWSAVLPGAGQFYLRRIIPALVLFIWSVIIYVNCHELDSLQLLINGHSIDSMKVLDPEWLLFLPSIIFGSAYDAYSKAIEINQLFEKEQRTYLKNEWPSEAKLFISKGGPTRMATVIGIFRSGLYVELSLQALQREGLTRESIHCFFLTRRSLYAFSILLNPTAVRIK</sequence>
<comment type="caution">
    <text evidence="2">The sequence shown here is derived from an EMBL/GenBank/DDBJ whole genome shotgun (WGS) entry which is preliminary data.</text>
</comment>
<keyword evidence="1" id="KW-0472">Membrane</keyword>
<keyword evidence="1" id="KW-1133">Transmembrane helix</keyword>
<name>A0A4Y1Z9P8_9BACL</name>
<evidence type="ECO:0000313" key="3">
    <source>
        <dbReference type="Proteomes" id="UP000319716"/>
    </source>
</evidence>
<organism evidence="2 3">
    <name type="scientific">Sporolactobacillus inulinus</name>
    <dbReference type="NCBI Taxonomy" id="2078"/>
    <lineage>
        <taxon>Bacteria</taxon>
        <taxon>Bacillati</taxon>
        <taxon>Bacillota</taxon>
        <taxon>Bacilli</taxon>
        <taxon>Bacillales</taxon>
        <taxon>Sporolactobacillaceae</taxon>
        <taxon>Sporolactobacillus</taxon>
    </lineage>
</organism>
<feature type="transmembrane region" description="Helical" evidence="1">
    <location>
        <begin position="157"/>
        <end position="176"/>
    </location>
</feature>
<evidence type="ECO:0000313" key="2">
    <source>
        <dbReference type="EMBL" id="GAY75769.1"/>
    </source>
</evidence>
<accession>A0A4Y1Z9P8</accession>
<feature type="transmembrane region" description="Helical" evidence="1">
    <location>
        <begin position="43"/>
        <end position="61"/>
    </location>
</feature>
<dbReference type="EMBL" id="BEXB01000008">
    <property type="protein sequence ID" value="GAY75769.1"/>
    <property type="molecule type" value="Genomic_DNA"/>
</dbReference>
<keyword evidence="1" id="KW-0812">Transmembrane</keyword>
<protein>
    <submittedName>
        <fullName evidence="2">Uncharacterized protein</fullName>
    </submittedName>
</protein>
<reference evidence="2 3" key="1">
    <citation type="submission" date="2017-11" db="EMBL/GenBank/DDBJ databases">
        <title>Draft Genome Sequence of Sporolactobacillus inulinus NBRC 111894 Isolated from Koso, a Japanese Sugar-Vegetable Fermented Beverage.</title>
        <authorList>
            <person name="Chiou T.Y."/>
            <person name="Oshima K."/>
            <person name="Suda W."/>
            <person name="Hattori M."/>
            <person name="Takahashi T."/>
        </authorList>
    </citation>
    <scope>NUCLEOTIDE SEQUENCE [LARGE SCALE GENOMIC DNA]</scope>
    <source>
        <strain evidence="2 3">NBRC111894</strain>
    </source>
</reference>